<comment type="subcellular location">
    <subcellularLocation>
        <location evidence="1">Nucleus</location>
    </subcellularLocation>
</comment>
<accession>A0A7J7WDH5</accession>
<dbReference type="Pfam" id="PF01119">
    <property type="entry name" value="DNA_mis_repair"/>
    <property type="match status" value="1"/>
</dbReference>
<dbReference type="GO" id="GO:0140664">
    <property type="term" value="F:ATP-dependent DNA damage sensor activity"/>
    <property type="evidence" value="ECO:0007669"/>
    <property type="project" value="InterPro"/>
</dbReference>
<dbReference type="CDD" id="cd03483">
    <property type="entry name" value="MutL_Trans_MLH1"/>
    <property type="match status" value="1"/>
</dbReference>
<dbReference type="GO" id="GO:0005524">
    <property type="term" value="F:ATP binding"/>
    <property type="evidence" value="ECO:0007669"/>
    <property type="project" value="InterPro"/>
</dbReference>
<dbReference type="GO" id="GO:0016887">
    <property type="term" value="F:ATP hydrolysis activity"/>
    <property type="evidence" value="ECO:0007669"/>
    <property type="project" value="InterPro"/>
</dbReference>
<dbReference type="Gene3D" id="3.30.230.10">
    <property type="match status" value="1"/>
</dbReference>
<evidence type="ECO:0000256" key="2">
    <source>
        <dbReference type="ARBA" id="ARBA00006082"/>
    </source>
</evidence>
<keyword evidence="4" id="KW-0234">DNA repair</keyword>
<feature type="region of interest" description="Disordered" evidence="6">
    <location>
        <begin position="257"/>
        <end position="277"/>
    </location>
</feature>
<evidence type="ECO:0000313" key="8">
    <source>
        <dbReference type="EMBL" id="KAF6335487.1"/>
    </source>
</evidence>
<proteinExistence type="inferred from homology"/>
<feature type="compositionally biased region" description="Polar residues" evidence="6">
    <location>
        <begin position="342"/>
        <end position="355"/>
    </location>
</feature>
<evidence type="ECO:0000256" key="4">
    <source>
        <dbReference type="ARBA" id="ARBA00023204"/>
    </source>
</evidence>
<feature type="domain" description="DNA mismatch repair protein S5" evidence="7">
    <location>
        <begin position="118"/>
        <end position="237"/>
    </location>
</feature>
<organism evidence="8 9">
    <name type="scientific">Pipistrellus kuhlii</name>
    <name type="common">Kuhl's pipistrelle</name>
    <dbReference type="NCBI Taxonomy" id="59472"/>
    <lineage>
        <taxon>Eukaryota</taxon>
        <taxon>Metazoa</taxon>
        <taxon>Chordata</taxon>
        <taxon>Craniata</taxon>
        <taxon>Vertebrata</taxon>
        <taxon>Euteleostomi</taxon>
        <taxon>Mammalia</taxon>
        <taxon>Eutheria</taxon>
        <taxon>Laurasiatheria</taxon>
        <taxon>Chiroptera</taxon>
        <taxon>Yangochiroptera</taxon>
        <taxon>Vespertilionidae</taxon>
        <taxon>Pipistrellus</taxon>
    </lineage>
</organism>
<protein>
    <submittedName>
        <fullName evidence="8">MutL-like protein 1</fullName>
    </submittedName>
</protein>
<evidence type="ECO:0000259" key="7">
    <source>
        <dbReference type="SMART" id="SM01340"/>
    </source>
</evidence>
<dbReference type="AlphaFoldDB" id="A0A7J7WDH5"/>
<comment type="similarity">
    <text evidence="2">Belongs to the DNA mismatch repair MutL/HexB family.</text>
</comment>
<sequence length="657" mass="73065">MAFAALASISHVAHVTITTKTADGKCAYRASYSDGKLKAPPKPCAGNQGTQITVEDLFYNIATRRKALKNPSEEYGKILEVVGRYAIHNSGISFSVKKQGETVADVRTLPSATTVDNIRSVFGNAVSRELIEVGCEDKTLAFKMKGYISNANYSVKKCIFLLFINHRLVESTSLKKAIETVYAAYLPKNTHPFLYLSLEISPQNVDVNVHPTKHEVHFLHEDSILERVQQHVESKLLGSNSSRTYFTQTLLPSLAGPSGEVVKSTTGVAPSSASGSGDKVYAYQMVRTDSREQKLDAFLQPASRGSQPQAAVPEDSRGPAGARPQDEEMPELPAPADLAAKSQGSEGIATTGTPETSEKRGSPSGPDNPRKRHREGSDVEMVEDESRKEMTAACTPRRRIINLTSVLSLREEINERGHETLQEMLHNHSFVGCVNPQWALAQHQTKLYLLNTTKLSEELFYQILIYDFANFGVLRLSEPAPLFDLAMLALDSPESGWTEEDGPKEGLAEYIVEFLKRKTEMLADYFSLEIDEQEGNLVGLPLLIDNYVPPLEGLPIFILRLATEVNWDEEKECFESLSRECAMFYSIRKQYISEESTLSGQQTEAPGSAPNPWKWTVEHVVYKAFRSHLLPPKHFTEDGNVLQLANLPDLYKVFERC</sequence>
<evidence type="ECO:0000313" key="9">
    <source>
        <dbReference type="Proteomes" id="UP000558488"/>
    </source>
</evidence>
<reference evidence="8 9" key="1">
    <citation type="journal article" date="2020" name="Nature">
        <title>Six reference-quality genomes reveal evolution of bat adaptations.</title>
        <authorList>
            <person name="Jebb D."/>
            <person name="Huang Z."/>
            <person name="Pippel M."/>
            <person name="Hughes G.M."/>
            <person name="Lavrichenko K."/>
            <person name="Devanna P."/>
            <person name="Winkler S."/>
            <person name="Jermiin L.S."/>
            <person name="Skirmuntt E.C."/>
            <person name="Katzourakis A."/>
            <person name="Burkitt-Gray L."/>
            <person name="Ray D.A."/>
            <person name="Sullivan K.A.M."/>
            <person name="Roscito J.G."/>
            <person name="Kirilenko B.M."/>
            <person name="Davalos L.M."/>
            <person name="Corthals A.P."/>
            <person name="Power M.L."/>
            <person name="Jones G."/>
            <person name="Ransome R.D."/>
            <person name="Dechmann D.K.N."/>
            <person name="Locatelli A.G."/>
            <person name="Puechmaille S.J."/>
            <person name="Fedrigo O."/>
            <person name="Jarvis E.D."/>
            <person name="Hiller M."/>
            <person name="Vernes S.C."/>
            <person name="Myers E.W."/>
            <person name="Teeling E.C."/>
        </authorList>
    </citation>
    <scope>NUCLEOTIDE SEQUENCE [LARGE SCALE GENOMIC DNA]</scope>
    <source>
        <strain evidence="8">MPipKuh1</strain>
        <tissue evidence="8">Flight muscle</tissue>
    </source>
</reference>
<feature type="compositionally biased region" description="Polar residues" evidence="6">
    <location>
        <begin position="263"/>
        <end position="275"/>
    </location>
</feature>
<dbReference type="SUPFAM" id="SSF55874">
    <property type="entry name" value="ATPase domain of HSP90 chaperone/DNA topoisomerase II/histidine kinase"/>
    <property type="match status" value="1"/>
</dbReference>
<keyword evidence="9" id="KW-1185">Reference proteome</keyword>
<gene>
    <name evidence="8" type="ORF">mPipKuh1_011591</name>
</gene>
<name>A0A7J7WDH5_PIPKU</name>
<dbReference type="InterPro" id="IPR013507">
    <property type="entry name" value="DNA_mismatch_S5_2-like"/>
</dbReference>
<dbReference type="FunFam" id="3.30.230.10:FF:000014">
    <property type="entry name" value="DNA mismatch repair protein Mlh1"/>
    <property type="match status" value="1"/>
</dbReference>
<dbReference type="InterPro" id="IPR014721">
    <property type="entry name" value="Ribsml_uS5_D2-typ_fold_subgr"/>
</dbReference>
<dbReference type="EMBL" id="JACAGB010000011">
    <property type="protein sequence ID" value="KAF6335487.1"/>
    <property type="molecule type" value="Genomic_DNA"/>
</dbReference>
<dbReference type="Gene3D" id="3.30.565.10">
    <property type="entry name" value="Histidine kinase-like ATPase, C-terminal domain"/>
    <property type="match status" value="1"/>
</dbReference>
<evidence type="ECO:0000256" key="5">
    <source>
        <dbReference type="ARBA" id="ARBA00023242"/>
    </source>
</evidence>
<dbReference type="InterPro" id="IPR036890">
    <property type="entry name" value="HATPase_C_sf"/>
</dbReference>
<evidence type="ECO:0000256" key="6">
    <source>
        <dbReference type="SAM" id="MobiDB-lite"/>
    </source>
</evidence>
<evidence type="ECO:0000256" key="1">
    <source>
        <dbReference type="ARBA" id="ARBA00004123"/>
    </source>
</evidence>
<keyword evidence="5" id="KW-0539">Nucleus</keyword>
<keyword evidence="3" id="KW-0227">DNA damage</keyword>
<dbReference type="InterPro" id="IPR038973">
    <property type="entry name" value="MutL/Mlh/Pms-like"/>
</dbReference>
<dbReference type="GO" id="GO:0030983">
    <property type="term" value="F:mismatched DNA binding"/>
    <property type="evidence" value="ECO:0007669"/>
    <property type="project" value="InterPro"/>
</dbReference>
<dbReference type="Proteomes" id="UP000558488">
    <property type="component" value="Unassembled WGS sequence"/>
</dbReference>
<feature type="region of interest" description="Disordered" evidence="6">
    <location>
        <begin position="301"/>
        <end position="391"/>
    </location>
</feature>
<comment type="caution">
    <text evidence="8">The sequence shown here is derived from an EMBL/GenBank/DDBJ whole genome shotgun (WGS) entry which is preliminary data.</text>
</comment>
<dbReference type="PANTHER" id="PTHR10073:SF12">
    <property type="entry name" value="DNA MISMATCH REPAIR PROTEIN MLH1"/>
    <property type="match status" value="1"/>
</dbReference>
<dbReference type="SUPFAM" id="SSF54211">
    <property type="entry name" value="Ribosomal protein S5 domain 2-like"/>
    <property type="match status" value="1"/>
</dbReference>
<dbReference type="GO" id="GO:0032389">
    <property type="term" value="C:MutLalpha complex"/>
    <property type="evidence" value="ECO:0007669"/>
    <property type="project" value="TreeGrafter"/>
</dbReference>
<dbReference type="InterPro" id="IPR002099">
    <property type="entry name" value="MutL/Mlh/PMS"/>
</dbReference>
<dbReference type="GO" id="GO:0016446">
    <property type="term" value="P:somatic hypermutation of immunoglobulin genes"/>
    <property type="evidence" value="ECO:0007669"/>
    <property type="project" value="TreeGrafter"/>
</dbReference>
<dbReference type="SMART" id="SM01340">
    <property type="entry name" value="DNA_mis_repair"/>
    <property type="match status" value="1"/>
</dbReference>
<dbReference type="NCBIfam" id="TIGR00585">
    <property type="entry name" value="mutl"/>
    <property type="match status" value="1"/>
</dbReference>
<dbReference type="GO" id="GO:0006298">
    <property type="term" value="P:mismatch repair"/>
    <property type="evidence" value="ECO:0007669"/>
    <property type="project" value="InterPro"/>
</dbReference>
<dbReference type="InterPro" id="IPR020568">
    <property type="entry name" value="Ribosomal_Su5_D2-typ_SF"/>
</dbReference>
<dbReference type="PANTHER" id="PTHR10073">
    <property type="entry name" value="DNA MISMATCH REPAIR PROTEIN MLH, PMS, MUTL"/>
    <property type="match status" value="1"/>
</dbReference>
<dbReference type="Pfam" id="PF16413">
    <property type="entry name" value="Mlh1_C"/>
    <property type="match status" value="1"/>
</dbReference>
<evidence type="ECO:0000256" key="3">
    <source>
        <dbReference type="ARBA" id="ARBA00022763"/>
    </source>
</evidence>
<dbReference type="InterPro" id="IPR032189">
    <property type="entry name" value="Mlh1_C"/>
</dbReference>